<reference evidence="1 2" key="1">
    <citation type="submission" date="2016-10" db="EMBL/GenBank/DDBJ databases">
        <authorList>
            <person name="Varghese N."/>
            <person name="Submissions S."/>
        </authorList>
    </citation>
    <scope>NUCLEOTIDE SEQUENCE [LARGE SCALE GENOMIC DNA]</scope>
    <source>
        <strain evidence="1 2">CGMCC 1.12102</strain>
    </source>
</reference>
<comment type="caution">
    <text evidence="1">The sequence shown here is derived from an EMBL/GenBank/DDBJ whole genome shotgun (WGS) entry which is preliminary data.</text>
</comment>
<dbReference type="RefSeq" id="WP_017459462.1">
    <property type="nucleotide sequence ID" value="NZ_CP016337.1"/>
</dbReference>
<evidence type="ECO:0000313" key="1">
    <source>
        <dbReference type="EMBL" id="SCX59044.1"/>
    </source>
</evidence>
<dbReference type="Proteomes" id="UP000183569">
    <property type="component" value="Unassembled WGS sequence"/>
</dbReference>
<evidence type="ECO:0000313" key="2">
    <source>
        <dbReference type="Proteomes" id="UP000183569"/>
    </source>
</evidence>
<dbReference type="EMBL" id="FMUI01000013">
    <property type="protein sequence ID" value="SCX59044.1"/>
    <property type="molecule type" value="Genomic_DNA"/>
</dbReference>
<gene>
    <name evidence="1" type="ORF">SAMN02927897_03731</name>
</gene>
<dbReference type="AlphaFoldDB" id="A0A1G4Z062"/>
<protein>
    <submittedName>
        <fullName evidence="1">Immunity protein 26</fullName>
    </submittedName>
</protein>
<dbReference type="Pfam" id="PF15428">
    <property type="entry name" value="Imm26"/>
    <property type="match status" value="1"/>
</dbReference>
<proteinExistence type="predicted"/>
<sequence length="141" mass="15996">MSQKYQEGDIFLIPTADGRFAVCQIVCALKGRFKKAFAFGVLSIQADKSIPQHDEFLQFKNSRGITKVIFAAVDSLKSGEWEIIGNIPLTDWKKELQIFHSAGHLYHGDEYVRVLDKSEYKQFNVMGVAGNELVQQYLAQH</sequence>
<organism evidence="1 2">
    <name type="scientific">Kosakonia sacchari</name>
    <dbReference type="NCBI Taxonomy" id="1158459"/>
    <lineage>
        <taxon>Bacteria</taxon>
        <taxon>Pseudomonadati</taxon>
        <taxon>Pseudomonadota</taxon>
        <taxon>Gammaproteobacteria</taxon>
        <taxon>Enterobacterales</taxon>
        <taxon>Enterobacteriaceae</taxon>
        <taxon>Kosakonia</taxon>
    </lineage>
</organism>
<accession>A0A1G4Z062</accession>
<dbReference type="InterPro" id="IPR029278">
    <property type="entry name" value="Imm26"/>
</dbReference>
<name>A0A1G4Z062_9ENTR</name>
<dbReference type="GeneID" id="23847250"/>